<accession>A0A7Y7PR59</accession>
<organism evidence="2 3">
    <name type="scientific">Hymenobacter lapidiphilus</name>
    <dbReference type="NCBI Taxonomy" id="2608003"/>
    <lineage>
        <taxon>Bacteria</taxon>
        <taxon>Pseudomonadati</taxon>
        <taxon>Bacteroidota</taxon>
        <taxon>Cytophagia</taxon>
        <taxon>Cytophagales</taxon>
        <taxon>Hymenobacteraceae</taxon>
        <taxon>Hymenobacter</taxon>
    </lineage>
</organism>
<evidence type="ECO:0000313" key="3">
    <source>
        <dbReference type="Proteomes" id="UP000565521"/>
    </source>
</evidence>
<name>A0A7Y7PR59_9BACT</name>
<evidence type="ECO:0000313" key="2">
    <source>
        <dbReference type="EMBL" id="NVO32329.1"/>
    </source>
</evidence>
<feature type="region of interest" description="Disordered" evidence="1">
    <location>
        <begin position="137"/>
        <end position="169"/>
    </location>
</feature>
<dbReference type="AlphaFoldDB" id="A0A7Y7PR59"/>
<protein>
    <submittedName>
        <fullName evidence="2">Uncharacterized protein</fullName>
    </submittedName>
</protein>
<comment type="caution">
    <text evidence="2">The sequence shown here is derived from an EMBL/GenBank/DDBJ whole genome shotgun (WGS) entry which is preliminary data.</text>
</comment>
<evidence type="ECO:0000256" key="1">
    <source>
        <dbReference type="SAM" id="MobiDB-lite"/>
    </source>
</evidence>
<sequence length="169" mass="18880">MADIGKRVSQEGRAIRVQNVDIGNRLISILRNWEKSLYGFLQQQQGGTLNYLEQIESDILRHQVSVETNYLAPMVEMLVRNNIEAYMNRVIGEQTNLHVKGKDDSEWVPTNKALNDDRDQKVVVQMREFIKTNNVPAPSLAAKPQVPVLPPKAPATQKAATPGAAVPPQ</sequence>
<keyword evidence="3" id="KW-1185">Reference proteome</keyword>
<reference evidence="2 3" key="1">
    <citation type="submission" date="2020-05" db="EMBL/GenBank/DDBJ databases">
        <title>Hymenobacter terrestris sp. nov. and Hymenobacter lapidiphilus sp. nov., isolated from regoliths in Antarctica.</title>
        <authorList>
            <person name="Sedlacek I."/>
            <person name="Pantucek R."/>
            <person name="Zeman M."/>
            <person name="Holochova P."/>
            <person name="Kralova S."/>
            <person name="Stankova E."/>
            <person name="Sedo O."/>
            <person name="Micenkova L."/>
            <person name="Svec P."/>
            <person name="Gupta V."/>
            <person name="Sood U."/>
            <person name="Korpole U.S."/>
            <person name="Lal R."/>
        </authorList>
    </citation>
    <scope>NUCLEOTIDE SEQUENCE [LARGE SCALE GENOMIC DNA]</scope>
    <source>
        <strain evidence="2 3">P5342</strain>
    </source>
</reference>
<proteinExistence type="predicted"/>
<feature type="compositionally biased region" description="Low complexity" evidence="1">
    <location>
        <begin position="154"/>
        <end position="169"/>
    </location>
</feature>
<dbReference type="RefSeq" id="WP_176909206.1">
    <property type="nucleotide sequence ID" value="NZ_JABKAU010000027.1"/>
</dbReference>
<dbReference type="Proteomes" id="UP000565521">
    <property type="component" value="Unassembled WGS sequence"/>
</dbReference>
<dbReference type="EMBL" id="JABKAU010000027">
    <property type="protein sequence ID" value="NVO32329.1"/>
    <property type="molecule type" value="Genomic_DNA"/>
</dbReference>
<gene>
    <name evidence="2" type="ORF">HW554_14010</name>
</gene>